<dbReference type="PANTHER" id="PTHR33110:SF36">
    <property type="entry name" value="OS06G0148600 PROTEIN"/>
    <property type="match status" value="1"/>
</dbReference>
<evidence type="ECO:0000259" key="1">
    <source>
        <dbReference type="Pfam" id="PF00646"/>
    </source>
</evidence>
<name>N1R1A0_AEGTA</name>
<feature type="domain" description="F-box" evidence="1">
    <location>
        <begin position="73"/>
        <end position="106"/>
    </location>
</feature>
<dbReference type="EnsemblPlants" id="EMT18768">
    <property type="protein sequence ID" value="EMT18768"/>
    <property type="gene ID" value="F775_13535"/>
</dbReference>
<reference evidence="3" key="1">
    <citation type="submission" date="2015-06" db="UniProtKB">
        <authorList>
            <consortium name="EnsemblPlants"/>
        </authorList>
    </citation>
    <scope>IDENTIFICATION</scope>
</reference>
<dbReference type="InterPro" id="IPR005174">
    <property type="entry name" value="KIB1-4_b-propeller"/>
</dbReference>
<dbReference type="PANTHER" id="PTHR33110">
    <property type="entry name" value="F-BOX/KELCH-REPEAT PROTEIN-RELATED"/>
    <property type="match status" value="1"/>
</dbReference>
<dbReference type="CDD" id="cd09917">
    <property type="entry name" value="F-box_SF"/>
    <property type="match status" value="1"/>
</dbReference>
<dbReference type="Gene3D" id="1.20.1280.50">
    <property type="match status" value="1"/>
</dbReference>
<dbReference type="SUPFAM" id="SSF81383">
    <property type="entry name" value="F-box domain"/>
    <property type="match status" value="1"/>
</dbReference>
<dbReference type="InterPro" id="IPR036047">
    <property type="entry name" value="F-box-like_dom_sf"/>
</dbReference>
<feature type="domain" description="KIB1-4 beta-propeller" evidence="2">
    <location>
        <begin position="127"/>
        <end position="415"/>
    </location>
</feature>
<protein>
    <recommendedName>
        <fullName evidence="4">DUF295 domain-containing protein</fullName>
    </recommendedName>
</protein>
<dbReference type="InterPro" id="IPR001810">
    <property type="entry name" value="F-box_dom"/>
</dbReference>
<evidence type="ECO:0000259" key="2">
    <source>
        <dbReference type="Pfam" id="PF03478"/>
    </source>
</evidence>
<evidence type="ECO:0000313" key="3">
    <source>
        <dbReference type="EnsemblPlants" id="EMT18768"/>
    </source>
</evidence>
<evidence type="ECO:0008006" key="4">
    <source>
        <dbReference type="Google" id="ProtNLM"/>
    </source>
</evidence>
<accession>N1R1A0</accession>
<dbReference type="Pfam" id="PF00646">
    <property type="entry name" value="F-box"/>
    <property type="match status" value="1"/>
</dbReference>
<dbReference type="AlphaFoldDB" id="N1R1A0"/>
<sequence length="451" mass="50656">MEILPVVDHKCLGICASDEHRQCLPLLFILYTKRKCNVCCNWVINTGTLYLEIGNKIPPKLTCMMEAAMYRYWSDLQPELLGLVLKHLPSLSDRVRLRAVCRTWRSNSMLQPLPLPFPWLTLPDGTFLSIPGSEIHRIPVPEGACCQGSIDNWLFLIDNGNVCSLMNPFSKTALELPNLVAVWEREIRYHSDRKPIFYKLVVPSPLDSSPHSPVVALIMDDGCFHTLCISQPPIATASLRDNKDPRLFLSDVVFFNGKLYAWGCFGQLFIVDLDNDCAISSISCIIDSLGDIGGTPQHLSIAEEYMVKRYLVECGAKLLLVARWFRCTPRSTSYDVFEHKRTAAFQVFEADLQSSPGRWRKGSELGGHALFLGQHGSKCLPAVECSGYNEDCIYFMCDYVWPTSSANPLCDSGVYSMRDGTITPLMSEAAAAPLQRVGQWRPTWFFPPQAV</sequence>
<proteinExistence type="predicted"/>
<dbReference type="Pfam" id="PF03478">
    <property type="entry name" value="Beta-prop_KIB1-4"/>
    <property type="match status" value="1"/>
</dbReference>
<organism evidence="3">
    <name type="scientific">Aegilops tauschii</name>
    <name type="common">Tausch's goatgrass</name>
    <name type="synonym">Aegilops squarrosa</name>
    <dbReference type="NCBI Taxonomy" id="37682"/>
    <lineage>
        <taxon>Eukaryota</taxon>
        <taxon>Viridiplantae</taxon>
        <taxon>Streptophyta</taxon>
        <taxon>Embryophyta</taxon>
        <taxon>Tracheophyta</taxon>
        <taxon>Spermatophyta</taxon>
        <taxon>Magnoliopsida</taxon>
        <taxon>Liliopsida</taxon>
        <taxon>Poales</taxon>
        <taxon>Poaceae</taxon>
        <taxon>BOP clade</taxon>
        <taxon>Pooideae</taxon>
        <taxon>Triticodae</taxon>
        <taxon>Triticeae</taxon>
        <taxon>Triticinae</taxon>
        <taxon>Aegilops</taxon>
    </lineage>
</organism>